<dbReference type="Gene3D" id="2.30.30.30">
    <property type="match status" value="1"/>
</dbReference>
<proteinExistence type="inferred from homology"/>
<dbReference type="EMBL" id="MEZN01000047">
    <property type="protein sequence ID" value="OGD55241.1"/>
    <property type="molecule type" value="Genomic_DNA"/>
</dbReference>
<dbReference type="CDD" id="cd04470">
    <property type="entry name" value="S1_EF-P_repeat_1"/>
    <property type="match status" value="1"/>
</dbReference>
<gene>
    <name evidence="7" type="primary">efp</name>
    <name evidence="12" type="ORF">A3E73_01865</name>
</gene>
<sequence length="185" mass="20734">MIDVNQLRNGTAFEYEGEPMLVLKYEFTKMGRGNANIKLKVRNLKTGAVLNKTFSSGNSVEEISLKRKKMQYLFSDLHISTFMDPVSFEQIEIDNEVLGESKAYLLEGGEVQVLYWEDQALAVELPAKLTYIVKETGPGEKGNTVSNMYKPAVLENGLEAKVPLFINQGEKVIIDTRTGDYVSRG</sequence>
<comment type="similarity">
    <text evidence="3 7 9">Belongs to the elongation factor P family.</text>
</comment>
<dbReference type="HAMAP" id="MF_00141">
    <property type="entry name" value="EF_P"/>
    <property type="match status" value="1"/>
</dbReference>
<dbReference type="SUPFAM" id="SSF50249">
    <property type="entry name" value="Nucleic acid-binding proteins"/>
    <property type="match status" value="2"/>
</dbReference>
<dbReference type="InterPro" id="IPR011768">
    <property type="entry name" value="Transl_elongation_fac_P"/>
</dbReference>
<dbReference type="InterPro" id="IPR001059">
    <property type="entry name" value="Transl_elong_P/YeiP_cen"/>
</dbReference>
<dbReference type="GO" id="GO:0043043">
    <property type="term" value="P:peptide biosynthetic process"/>
    <property type="evidence" value="ECO:0007669"/>
    <property type="project" value="InterPro"/>
</dbReference>
<reference evidence="12 13" key="1">
    <citation type="journal article" date="2016" name="Nat. Commun.">
        <title>Thousands of microbial genomes shed light on interconnected biogeochemical processes in an aquifer system.</title>
        <authorList>
            <person name="Anantharaman K."/>
            <person name="Brown C.T."/>
            <person name="Hug L.A."/>
            <person name="Sharon I."/>
            <person name="Castelle C.J."/>
            <person name="Probst A.J."/>
            <person name="Thomas B.C."/>
            <person name="Singh A."/>
            <person name="Wilkins M.J."/>
            <person name="Karaoz U."/>
            <person name="Brodie E.L."/>
            <person name="Williams K.H."/>
            <person name="Hubbard S.S."/>
            <person name="Banfield J.F."/>
        </authorList>
    </citation>
    <scope>NUCLEOTIDE SEQUENCE [LARGE SCALE GENOMIC DNA]</scope>
</reference>
<dbReference type="UniPathway" id="UPA00345"/>
<evidence type="ECO:0000256" key="4">
    <source>
        <dbReference type="ARBA" id="ARBA00022490"/>
    </source>
</evidence>
<keyword evidence="4 7" id="KW-0963">Cytoplasm</keyword>
<dbReference type="FunFam" id="2.30.30.30:FF:000003">
    <property type="entry name" value="Elongation factor P"/>
    <property type="match status" value="1"/>
</dbReference>
<dbReference type="Pfam" id="PF09285">
    <property type="entry name" value="Elong-fact-P_C"/>
    <property type="match status" value="1"/>
</dbReference>
<comment type="function">
    <text evidence="7">Involved in peptide bond synthesis. Stimulates efficient translation and peptide-bond synthesis on native or reconstituted 70S ribosomes in vitro. Probably functions indirectly by altering the affinity of the ribosome for aminoacyl-tRNA, thus increasing their reactivity as acceptors for peptidyl transferase.</text>
</comment>
<dbReference type="InterPro" id="IPR020599">
    <property type="entry name" value="Transl_elong_fac_P/YeiP"/>
</dbReference>
<evidence type="ECO:0000313" key="13">
    <source>
        <dbReference type="Proteomes" id="UP000176791"/>
    </source>
</evidence>
<evidence type="ECO:0000256" key="1">
    <source>
        <dbReference type="ARBA" id="ARBA00004496"/>
    </source>
</evidence>
<dbReference type="NCBIfam" id="NF001810">
    <property type="entry name" value="PRK00529.1"/>
    <property type="match status" value="1"/>
</dbReference>
<dbReference type="Gene3D" id="2.40.50.140">
    <property type="entry name" value="Nucleic acid-binding proteins"/>
    <property type="match status" value="2"/>
</dbReference>
<feature type="domain" description="Elongation factor P C-terminal" evidence="10">
    <location>
        <begin position="129"/>
        <end position="184"/>
    </location>
</feature>
<evidence type="ECO:0000256" key="6">
    <source>
        <dbReference type="ARBA" id="ARBA00022917"/>
    </source>
</evidence>
<evidence type="ECO:0000256" key="5">
    <source>
        <dbReference type="ARBA" id="ARBA00022768"/>
    </source>
</evidence>
<organism evidence="12 13">
    <name type="scientific">Candidatus Beckwithbacteria bacterium RIFCSPHIGHO2_12_FULL_47_17</name>
    <dbReference type="NCBI Taxonomy" id="1797460"/>
    <lineage>
        <taxon>Bacteria</taxon>
        <taxon>Candidatus Beckwithiibacteriota</taxon>
    </lineage>
</organism>
<dbReference type="NCBIfam" id="TIGR00038">
    <property type="entry name" value="efp"/>
    <property type="match status" value="1"/>
</dbReference>
<dbReference type="InterPro" id="IPR008991">
    <property type="entry name" value="Translation_prot_SH3-like_sf"/>
</dbReference>
<dbReference type="InterPro" id="IPR013185">
    <property type="entry name" value="Transl_elong_KOW-like"/>
</dbReference>
<dbReference type="SMART" id="SM01185">
    <property type="entry name" value="EFP"/>
    <property type="match status" value="1"/>
</dbReference>
<evidence type="ECO:0000259" key="11">
    <source>
        <dbReference type="SMART" id="SM01185"/>
    </source>
</evidence>
<dbReference type="Proteomes" id="UP000176791">
    <property type="component" value="Unassembled WGS sequence"/>
</dbReference>
<dbReference type="FunFam" id="2.40.50.140:FF:000004">
    <property type="entry name" value="Elongation factor P"/>
    <property type="match status" value="1"/>
</dbReference>
<protein>
    <recommendedName>
        <fullName evidence="7 8">Elongation factor P</fullName>
        <shortName evidence="7">EF-P</shortName>
    </recommendedName>
</protein>
<feature type="domain" description="Translation elongation factor P/YeiP central" evidence="11">
    <location>
        <begin position="67"/>
        <end position="121"/>
    </location>
</feature>
<dbReference type="SMART" id="SM00841">
    <property type="entry name" value="Elong-fact-P_C"/>
    <property type="match status" value="1"/>
</dbReference>
<accession>A0A1F5DJN0</accession>
<dbReference type="PIRSF" id="PIRSF005901">
    <property type="entry name" value="EF-P"/>
    <property type="match status" value="1"/>
</dbReference>
<dbReference type="SUPFAM" id="SSF50104">
    <property type="entry name" value="Translation proteins SH3-like domain"/>
    <property type="match status" value="1"/>
</dbReference>
<dbReference type="AlphaFoldDB" id="A0A1F5DJN0"/>
<name>A0A1F5DJN0_9BACT</name>
<dbReference type="Pfam" id="PF08207">
    <property type="entry name" value="EFP_N"/>
    <property type="match status" value="1"/>
</dbReference>
<evidence type="ECO:0000256" key="8">
    <source>
        <dbReference type="NCBIfam" id="TIGR00038"/>
    </source>
</evidence>
<dbReference type="PANTHER" id="PTHR30053:SF14">
    <property type="entry name" value="TRANSLATION ELONGATION FACTOR KOW-LIKE DOMAIN-CONTAINING PROTEIN"/>
    <property type="match status" value="1"/>
</dbReference>
<dbReference type="CDD" id="cd05794">
    <property type="entry name" value="S1_EF-P_repeat_2"/>
    <property type="match status" value="1"/>
</dbReference>
<evidence type="ECO:0000256" key="9">
    <source>
        <dbReference type="RuleBase" id="RU004389"/>
    </source>
</evidence>
<evidence type="ECO:0000313" key="12">
    <source>
        <dbReference type="EMBL" id="OGD55241.1"/>
    </source>
</evidence>
<dbReference type="STRING" id="1797460.A3E73_01865"/>
<dbReference type="PANTHER" id="PTHR30053">
    <property type="entry name" value="ELONGATION FACTOR P"/>
    <property type="match status" value="1"/>
</dbReference>
<evidence type="ECO:0000259" key="10">
    <source>
        <dbReference type="SMART" id="SM00841"/>
    </source>
</evidence>
<dbReference type="Pfam" id="PF01132">
    <property type="entry name" value="EFP"/>
    <property type="match status" value="1"/>
</dbReference>
<keyword evidence="6 7" id="KW-0648">Protein biosynthesis</keyword>
<evidence type="ECO:0000256" key="7">
    <source>
        <dbReference type="HAMAP-Rule" id="MF_00141"/>
    </source>
</evidence>
<dbReference type="InterPro" id="IPR012340">
    <property type="entry name" value="NA-bd_OB-fold"/>
</dbReference>
<comment type="subcellular location">
    <subcellularLocation>
        <location evidence="1 7">Cytoplasm</location>
    </subcellularLocation>
</comment>
<dbReference type="InterPro" id="IPR015365">
    <property type="entry name" value="Elong-fact-P_C"/>
</dbReference>
<dbReference type="GO" id="GO:0003746">
    <property type="term" value="F:translation elongation factor activity"/>
    <property type="evidence" value="ECO:0007669"/>
    <property type="project" value="UniProtKB-UniRule"/>
</dbReference>
<evidence type="ECO:0000256" key="2">
    <source>
        <dbReference type="ARBA" id="ARBA00004815"/>
    </source>
</evidence>
<comment type="caution">
    <text evidence="12">The sequence shown here is derived from an EMBL/GenBank/DDBJ whole genome shotgun (WGS) entry which is preliminary data.</text>
</comment>
<dbReference type="InterPro" id="IPR014722">
    <property type="entry name" value="Rib_uL2_dom2"/>
</dbReference>
<keyword evidence="5 7" id="KW-0251">Elongation factor</keyword>
<evidence type="ECO:0000256" key="3">
    <source>
        <dbReference type="ARBA" id="ARBA00009479"/>
    </source>
</evidence>
<dbReference type="FunFam" id="2.40.50.140:FF:000009">
    <property type="entry name" value="Elongation factor P"/>
    <property type="match status" value="1"/>
</dbReference>
<comment type="pathway">
    <text evidence="2 7">Protein biosynthesis; polypeptide chain elongation.</text>
</comment>
<dbReference type="GO" id="GO:0005829">
    <property type="term" value="C:cytosol"/>
    <property type="evidence" value="ECO:0007669"/>
    <property type="project" value="UniProtKB-ARBA"/>
</dbReference>